<dbReference type="GO" id="GO:0030490">
    <property type="term" value="P:maturation of SSU-rRNA"/>
    <property type="evidence" value="ECO:0007669"/>
    <property type="project" value="TreeGrafter"/>
</dbReference>
<dbReference type="InterPro" id="IPR037393">
    <property type="entry name" value="Bud22/SRFB1"/>
</dbReference>
<feature type="compositionally biased region" description="Basic and acidic residues" evidence="6">
    <location>
        <begin position="49"/>
        <end position="74"/>
    </location>
</feature>
<feature type="compositionally biased region" description="Low complexity" evidence="6">
    <location>
        <begin position="595"/>
        <end position="607"/>
    </location>
</feature>
<feature type="domain" description="Bud22" evidence="7">
    <location>
        <begin position="574"/>
        <end position="637"/>
    </location>
</feature>
<feature type="compositionally biased region" description="Basic residues" evidence="6">
    <location>
        <begin position="75"/>
        <end position="92"/>
    </location>
</feature>
<keyword evidence="9" id="KW-1185">Reference proteome</keyword>
<sequence length="638" mass="70931">MVEKNYVFKLSLSVHSLFCPLLHHPQMSSTDTQQVTMPDVLKTEAIPEDPNKQKMSELPKNDNKPVLLIKDKKTGAQKKKKKKPEIPRRKKKKPDDPGKPVPLNLNDEVVRMRKEVKRVRALVIRKLTRQMAGLKKKKGKEEDLERNRRRVGRLLEEIHAMKTLKPDPVTKAALQKNLSFEFVCKNPKATISDRAIARIATHPQFSKKIDTIKAAIKAFKDERMSVERGDKKETVRKQPLKVVEVIEQPRDSDGGGGVEGEEGDEEMDEEEDGTPADDEEDGTPAESLTVDEPAVIEKQPVDKTVRVTEEDDVSTIENKESAIENTVADPQPTEMSEADKTLMDSSTPFTIEAPQVVPTKNIVTMKNTPQKQVVQKLTKDTPATQKTQDPKPQKVTKPQNKDVKNKQDDEEDSDDDDDEEEESDLESSDDEKEYFDDSTEERFRKQSSQSDESDNDDFFLGKVNKFKKKSDTTTAPPGGGEGKSSELGKNPLLEPLESLNPHQTELDELEDRLNSKGKSIFCSSLSGSRGGRGRGRGVGRGRGAGRGMGRGGGRGGDFKNRGRGGYDGSSRGPGSHDGGSGRGRGDFGRQREGRGFSSTPSSQPPQQALHPSWEASKKRKEQQTVVVAFQGKKIKFDD</sequence>
<reference evidence="8" key="1">
    <citation type="submission" date="2020-07" db="EMBL/GenBank/DDBJ databases">
        <title>A long reads based de novo assembly of the rainbow trout Arlee double haploid line genome.</title>
        <authorList>
            <person name="Gao G."/>
            <person name="Palti Y."/>
        </authorList>
    </citation>
    <scope>NUCLEOTIDE SEQUENCE [LARGE SCALE GENOMIC DNA]</scope>
</reference>
<feature type="compositionally biased region" description="Gly residues" evidence="6">
    <location>
        <begin position="540"/>
        <end position="555"/>
    </location>
</feature>
<proteinExistence type="predicted"/>
<evidence type="ECO:0000256" key="1">
    <source>
        <dbReference type="ARBA" id="ARBA00013459"/>
    </source>
</evidence>
<evidence type="ECO:0000313" key="8">
    <source>
        <dbReference type="Ensembl" id="ENSOMYP00000086843.2"/>
    </source>
</evidence>
<comment type="function">
    <text evidence="3">May be involved in regulating transcriptional activation of cardiac genes during the aging process. May play a role in biosynthesis and/or processing of SLC2A4 in adipose cells.</text>
</comment>
<dbReference type="Proteomes" id="UP000694395">
    <property type="component" value="Chromosome 18"/>
</dbReference>
<feature type="compositionally biased region" description="Polar residues" evidence="6">
    <location>
        <begin position="361"/>
        <end position="387"/>
    </location>
</feature>
<dbReference type="PANTHER" id="PTHR23325">
    <property type="entry name" value="SERUM RESPONSE FACTOR-BINDING"/>
    <property type="match status" value="1"/>
</dbReference>
<feature type="compositionally biased region" description="Acidic residues" evidence="6">
    <location>
        <begin position="259"/>
        <end position="283"/>
    </location>
</feature>
<dbReference type="Ensembl" id="ENSOMYT00000094625.2">
    <property type="protein sequence ID" value="ENSOMYP00000086843.2"/>
    <property type="gene ID" value="ENSOMYG00000072068.1"/>
</dbReference>
<feature type="region of interest" description="Disordered" evidence="6">
    <location>
        <begin position="351"/>
        <end position="623"/>
    </location>
</feature>
<feature type="compositionally biased region" description="Low complexity" evidence="6">
    <location>
        <begin position="485"/>
        <end position="501"/>
    </location>
</feature>
<evidence type="ECO:0000259" key="7">
    <source>
        <dbReference type="Pfam" id="PF09073"/>
    </source>
</evidence>
<evidence type="ECO:0000256" key="2">
    <source>
        <dbReference type="ARBA" id="ARBA00023054"/>
    </source>
</evidence>
<keyword evidence="2 5" id="KW-0175">Coiled coil</keyword>
<dbReference type="GO" id="GO:0005634">
    <property type="term" value="C:nucleus"/>
    <property type="evidence" value="ECO:0007669"/>
    <property type="project" value="TreeGrafter"/>
</dbReference>
<reference evidence="8" key="3">
    <citation type="submission" date="2025-09" db="UniProtKB">
        <authorList>
            <consortium name="Ensembl"/>
        </authorList>
    </citation>
    <scope>IDENTIFICATION</scope>
</reference>
<evidence type="ECO:0000256" key="4">
    <source>
        <dbReference type="ARBA" id="ARBA00033254"/>
    </source>
</evidence>
<accession>A0A8C7WDG2</accession>
<reference evidence="8" key="2">
    <citation type="submission" date="2025-08" db="UniProtKB">
        <authorList>
            <consortium name="Ensembl"/>
        </authorList>
    </citation>
    <scope>IDENTIFICATION</scope>
</reference>
<evidence type="ECO:0000256" key="6">
    <source>
        <dbReference type="SAM" id="MobiDB-lite"/>
    </source>
</evidence>
<evidence type="ECO:0000256" key="3">
    <source>
        <dbReference type="ARBA" id="ARBA00025646"/>
    </source>
</evidence>
<dbReference type="Pfam" id="PF09073">
    <property type="entry name" value="BUD22"/>
    <property type="match status" value="1"/>
</dbReference>
<dbReference type="PANTHER" id="PTHR23325:SF1">
    <property type="entry name" value="SERUM RESPONSE FACTOR-BINDING PROTEIN 1"/>
    <property type="match status" value="1"/>
</dbReference>
<feature type="compositionally biased region" description="Acidic residues" evidence="6">
    <location>
        <begin position="408"/>
        <end position="439"/>
    </location>
</feature>
<dbReference type="GeneTree" id="ENSGT00390000006478"/>
<feature type="coiled-coil region" evidence="5">
    <location>
        <begin position="124"/>
        <end position="157"/>
    </location>
</feature>
<protein>
    <recommendedName>
        <fullName evidence="1">Serum response factor-binding protein 1</fullName>
    </recommendedName>
    <alternativeName>
        <fullName evidence="4">SRF-dependent transcription regulation-associated protein</fullName>
    </alternativeName>
</protein>
<feature type="compositionally biased region" description="Basic and acidic residues" evidence="6">
    <location>
        <begin position="299"/>
        <end position="308"/>
    </location>
</feature>
<dbReference type="GO" id="GO:0030686">
    <property type="term" value="C:90S preribosome"/>
    <property type="evidence" value="ECO:0007669"/>
    <property type="project" value="TreeGrafter"/>
</dbReference>
<evidence type="ECO:0000313" key="9">
    <source>
        <dbReference type="Proteomes" id="UP000694395"/>
    </source>
</evidence>
<feature type="region of interest" description="Disordered" evidence="6">
    <location>
        <begin position="244"/>
        <end position="339"/>
    </location>
</feature>
<feature type="compositionally biased region" description="Basic and acidic residues" evidence="6">
    <location>
        <begin position="583"/>
        <end position="594"/>
    </location>
</feature>
<organism evidence="8 9">
    <name type="scientific">Oncorhynchus mykiss</name>
    <name type="common">Rainbow trout</name>
    <name type="synonym">Salmo gairdneri</name>
    <dbReference type="NCBI Taxonomy" id="8022"/>
    <lineage>
        <taxon>Eukaryota</taxon>
        <taxon>Metazoa</taxon>
        <taxon>Chordata</taxon>
        <taxon>Craniata</taxon>
        <taxon>Vertebrata</taxon>
        <taxon>Euteleostomi</taxon>
        <taxon>Actinopterygii</taxon>
        <taxon>Neopterygii</taxon>
        <taxon>Teleostei</taxon>
        <taxon>Protacanthopterygii</taxon>
        <taxon>Salmoniformes</taxon>
        <taxon>Salmonidae</taxon>
        <taxon>Salmoninae</taxon>
        <taxon>Oncorhynchus</taxon>
    </lineage>
</organism>
<name>A0A8C7WDG2_ONCMY</name>
<dbReference type="InterPro" id="IPR015158">
    <property type="entry name" value="Bud22_dom"/>
</dbReference>
<feature type="region of interest" description="Disordered" evidence="6">
    <location>
        <begin position="46"/>
        <end position="104"/>
    </location>
</feature>
<evidence type="ECO:0000256" key="5">
    <source>
        <dbReference type="SAM" id="Coils"/>
    </source>
</evidence>
<dbReference type="AlphaFoldDB" id="A0A8C7WDG2"/>